<dbReference type="InterPro" id="IPR050095">
    <property type="entry name" value="ECF_ABC_transporter_ATP-bd"/>
</dbReference>
<dbReference type="SUPFAM" id="SSF52540">
    <property type="entry name" value="P-loop containing nucleoside triphosphate hydrolases"/>
    <property type="match status" value="1"/>
</dbReference>
<dbReference type="InterPro" id="IPR015856">
    <property type="entry name" value="ABC_transpr_CbiO/EcfA_su"/>
</dbReference>
<dbReference type="CDD" id="cd03225">
    <property type="entry name" value="ABC_cobalt_CbiO_domain1"/>
    <property type="match status" value="1"/>
</dbReference>
<dbReference type="EMBL" id="JALJOQ010000001">
    <property type="protein sequence ID" value="KAK9815122.1"/>
    <property type="molecule type" value="Genomic_DNA"/>
</dbReference>
<dbReference type="Pfam" id="PF00005">
    <property type="entry name" value="ABC_tran"/>
    <property type="match status" value="1"/>
</dbReference>
<dbReference type="AlphaFoldDB" id="A0AAW1Q2T4"/>
<dbReference type="PROSITE" id="PS50893">
    <property type="entry name" value="ABC_TRANSPORTER_2"/>
    <property type="match status" value="1"/>
</dbReference>
<feature type="region of interest" description="Disordered" evidence="4">
    <location>
        <begin position="76"/>
        <end position="95"/>
    </location>
</feature>
<sequence length="244" mass="26409">MPQLRARCLTVAASSQPSFQQAFGSIMQQIQSNLQGLKQQAPRPGLVLSATNLTHQPPGASAPLLQSPTDGSIVFTPSSAPQTGSLSGPPAAEGSLARQRRSHVGMLFQFPERHFLGVDIIEELTFAWPQQNMAARQALATSLAPVLQATKLEGVPLRQPLSTLSGGQQRRVALAVAIARKPAVLLLDEPLAGLDWRARAEVASVLRDLKKECTMLVVSHDLKELAPLVDCAWEMRRGWTGWMQ</sequence>
<dbReference type="GO" id="GO:0016887">
    <property type="term" value="F:ATP hydrolysis activity"/>
    <property type="evidence" value="ECO:0007669"/>
    <property type="project" value="InterPro"/>
</dbReference>
<evidence type="ECO:0000256" key="1">
    <source>
        <dbReference type="ARBA" id="ARBA00022448"/>
    </source>
</evidence>
<keyword evidence="7" id="KW-1185">Reference proteome</keyword>
<dbReference type="GO" id="GO:0016020">
    <property type="term" value="C:membrane"/>
    <property type="evidence" value="ECO:0007669"/>
    <property type="project" value="InterPro"/>
</dbReference>
<dbReference type="PANTHER" id="PTHR43553">
    <property type="entry name" value="HEAVY METAL TRANSPORTER"/>
    <property type="match status" value="1"/>
</dbReference>
<keyword evidence="1" id="KW-0813">Transport</keyword>
<dbReference type="Proteomes" id="UP001465755">
    <property type="component" value="Unassembled WGS sequence"/>
</dbReference>
<accession>A0AAW1Q2T4</accession>
<organism evidence="6 7">
    <name type="scientific">Symbiochloris irregularis</name>
    <dbReference type="NCBI Taxonomy" id="706552"/>
    <lineage>
        <taxon>Eukaryota</taxon>
        <taxon>Viridiplantae</taxon>
        <taxon>Chlorophyta</taxon>
        <taxon>core chlorophytes</taxon>
        <taxon>Trebouxiophyceae</taxon>
        <taxon>Trebouxiales</taxon>
        <taxon>Trebouxiaceae</taxon>
        <taxon>Symbiochloris</taxon>
    </lineage>
</organism>
<feature type="compositionally biased region" description="Polar residues" evidence="4">
    <location>
        <begin position="76"/>
        <end position="86"/>
    </location>
</feature>
<evidence type="ECO:0000256" key="3">
    <source>
        <dbReference type="ARBA" id="ARBA00022840"/>
    </source>
</evidence>
<dbReference type="InterPro" id="IPR017871">
    <property type="entry name" value="ABC_transporter-like_CS"/>
</dbReference>
<dbReference type="PANTHER" id="PTHR43553:SF1">
    <property type="entry name" value="ABC TRANSPORTER I FAMILY MEMBER 11, CHLOROPLASTIC"/>
    <property type="match status" value="1"/>
</dbReference>
<proteinExistence type="predicted"/>
<comment type="caution">
    <text evidence="6">The sequence shown here is derived from an EMBL/GenBank/DDBJ whole genome shotgun (WGS) entry which is preliminary data.</text>
</comment>
<dbReference type="GO" id="GO:0042626">
    <property type="term" value="F:ATPase-coupled transmembrane transporter activity"/>
    <property type="evidence" value="ECO:0007669"/>
    <property type="project" value="TreeGrafter"/>
</dbReference>
<evidence type="ECO:0000256" key="2">
    <source>
        <dbReference type="ARBA" id="ARBA00022741"/>
    </source>
</evidence>
<evidence type="ECO:0000256" key="4">
    <source>
        <dbReference type="SAM" id="MobiDB-lite"/>
    </source>
</evidence>
<name>A0AAW1Q2T4_9CHLO</name>
<evidence type="ECO:0000313" key="6">
    <source>
        <dbReference type="EMBL" id="KAK9815122.1"/>
    </source>
</evidence>
<dbReference type="InterPro" id="IPR003439">
    <property type="entry name" value="ABC_transporter-like_ATP-bd"/>
</dbReference>
<keyword evidence="3" id="KW-0067">ATP-binding</keyword>
<dbReference type="PROSITE" id="PS00211">
    <property type="entry name" value="ABC_TRANSPORTER_1"/>
    <property type="match status" value="1"/>
</dbReference>
<evidence type="ECO:0000259" key="5">
    <source>
        <dbReference type="PROSITE" id="PS50893"/>
    </source>
</evidence>
<dbReference type="Gene3D" id="3.40.50.300">
    <property type="entry name" value="P-loop containing nucleotide triphosphate hydrolases"/>
    <property type="match status" value="1"/>
</dbReference>
<gene>
    <name evidence="6" type="ORF">WJX73_008084</name>
</gene>
<evidence type="ECO:0000313" key="7">
    <source>
        <dbReference type="Proteomes" id="UP001465755"/>
    </source>
</evidence>
<dbReference type="InterPro" id="IPR027417">
    <property type="entry name" value="P-loop_NTPase"/>
</dbReference>
<keyword evidence="2" id="KW-0547">Nucleotide-binding</keyword>
<protein>
    <recommendedName>
        <fullName evidence="5">ABC transporter domain-containing protein</fullName>
    </recommendedName>
</protein>
<dbReference type="GO" id="GO:0009941">
    <property type="term" value="C:chloroplast envelope"/>
    <property type="evidence" value="ECO:0007669"/>
    <property type="project" value="TreeGrafter"/>
</dbReference>
<feature type="domain" description="ABC transporter" evidence="5">
    <location>
        <begin position="4"/>
        <end position="244"/>
    </location>
</feature>
<dbReference type="GO" id="GO:0005524">
    <property type="term" value="F:ATP binding"/>
    <property type="evidence" value="ECO:0007669"/>
    <property type="project" value="UniProtKB-KW"/>
</dbReference>
<reference evidence="6 7" key="1">
    <citation type="journal article" date="2024" name="Nat. Commun.">
        <title>Phylogenomics reveals the evolutionary origins of lichenization in chlorophyte algae.</title>
        <authorList>
            <person name="Puginier C."/>
            <person name="Libourel C."/>
            <person name="Otte J."/>
            <person name="Skaloud P."/>
            <person name="Haon M."/>
            <person name="Grisel S."/>
            <person name="Petersen M."/>
            <person name="Berrin J.G."/>
            <person name="Delaux P.M."/>
            <person name="Dal Grande F."/>
            <person name="Keller J."/>
        </authorList>
    </citation>
    <scope>NUCLEOTIDE SEQUENCE [LARGE SCALE GENOMIC DNA]</scope>
    <source>
        <strain evidence="6 7">SAG 2036</strain>
    </source>
</reference>